<evidence type="ECO:0000313" key="5">
    <source>
        <dbReference type="Proteomes" id="UP000634136"/>
    </source>
</evidence>
<dbReference type="AlphaFoldDB" id="A0A835CDH9"/>
<keyword evidence="3" id="KW-1133">Transmembrane helix</keyword>
<evidence type="ECO:0000313" key="4">
    <source>
        <dbReference type="EMBL" id="KAF7838826.1"/>
    </source>
</evidence>
<feature type="transmembrane region" description="Helical" evidence="3">
    <location>
        <begin position="16"/>
        <end position="36"/>
    </location>
</feature>
<keyword evidence="5" id="KW-1185">Reference proteome</keyword>
<feature type="coiled-coil region" evidence="1">
    <location>
        <begin position="295"/>
        <end position="322"/>
    </location>
</feature>
<keyword evidence="1" id="KW-0175">Coiled coil</keyword>
<feature type="compositionally biased region" description="Basic and acidic residues" evidence="2">
    <location>
        <begin position="199"/>
        <end position="211"/>
    </location>
</feature>
<accession>A0A835CDH9</accession>
<feature type="compositionally biased region" description="Polar residues" evidence="2">
    <location>
        <begin position="219"/>
        <end position="231"/>
    </location>
</feature>
<keyword evidence="3" id="KW-0812">Transmembrane</keyword>
<dbReference type="EMBL" id="JAAIUW010000003">
    <property type="protein sequence ID" value="KAF7838826.1"/>
    <property type="molecule type" value="Genomic_DNA"/>
</dbReference>
<feature type="coiled-coil region" evidence="1">
    <location>
        <begin position="358"/>
        <end position="392"/>
    </location>
</feature>
<evidence type="ECO:0000256" key="3">
    <source>
        <dbReference type="SAM" id="Phobius"/>
    </source>
</evidence>
<organism evidence="4 5">
    <name type="scientific">Senna tora</name>
    <dbReference type="NCBI Taxonomy" id="362788"/>
    <lineage>
        <taxon>Eukaryota</taxon>
        <taxon>Viridiplantae</taxon>
        <taxon>Streptophyta</taxon>
        <taxon>Embryophyta</taxon>
        <taxon>Tracheophyta</taxon>
        <taxon>Spermatophyta</taxon>
        <taxon>Magnoliopsida</taxon>
        <taxon>eudicotyledons</taxon>
        <taxon>Gunneridae</taxon>
        <taxon>Pentapetalae</taxon>
        <taxon>rosids</taxon>
        <taxon>fabids</taxon>
        <taxon>Fabales</taxon>
        <taxon>Fabaceae</taxon>
        <taxon>Caesalpinioideae</taxon>
        <taxon>Cassia clade</taxon>
        <taxon>Senna</taxon>
    </lineage>
</organism>
<feature type="region of interest" description="Disordered" evidence="2">
    <location>
        <begin position="176"/>
        <end position="236"/>
    </location>
</feature>
<reference evidence="4" key="1">
    <citation type="submission" date="2020-09" db="EMBL/GenBank/DDBJ databases">
        <title>Genome-Enabled Discovery of Anthraquinone Biosynthesis in Senna tora.</title>
        <authorList>
            <person name="Kang S.-H."/>
            <person name="Pandey R.P."/>
            <person name="Lee C.-M."/>
            <person name="Sim J.-S."/>
            <person name="Jeong J.-T."/>
            <person name="Choi B.-S."/>
            <person name="Jung M."/>
            <person name="Ginzburg D."/>
            <person name="Zhao K."/>
            <person name="Won S.Y."/>
            <person name="Oh T.-J."/>
            <person name="Yu Y."/>
            <person name="Kim N.-H."/>
            <person name="Lee O.R."/>
            <person name="Lee T.-H."/>
            <person name="Bashyal P."/>
            <person name="Kim T.-S."/>
            <person name="Lee W.-H."/>
            <person name="Kawkins C."/>
            <person name="Kim C.-K."/>
            <person name="Kim J.S."/>
            <person name="Ahn B.O."/>
            <person name="Rhee S.Y."/>
            <person name="Sohng J.K."/>
        </authorList>
    </citation>
    <scope>NUCLEOTIDE SEQUENCE</scope>
    <source>
        <tissue evidence="4">Leaf</tissue>
    </source>
</reference>
<evidence type="ECO:0000256" key="1">
    <source>
        <dbReference type="SAM" id="Coils"/>
    </source>
</evidence>
<dbReference type="Proteomes" id="UP000634136">
    <property type="component" value="Unassembled WGS sequence"/>
</dbReference>
<gene>
    <name evidence="4" type="ORF">G2W53_007308</name>
</gene>
<protein>
    <submittedName>
        <fullName evidence="4">Uncharacterized protein</fullName>
    </submittedName>
</protein>
<proteinExistence type="predicted"/>
<feature type="region of interest" description="Disordered" evidence="2">
    <location>
        <begin position="457"/>
        <end position="486"/>
    </location>
</feature>
<name>A0A835CDH9_9FABA</name>
<feature type="region of interest" description="Disordered" evidence="2">
    <location>
        <begin position="497"/>
        <end position="516"/>
    </location>
</feature>
<sequence>MWAVLTVGFPTDLKHSFILVWSFSRSVFLFFRVYCIHAHLLPLLYFVALFSSFALSLWLLVILSSARPWAPCEEVVPGFEGPPKDWKKDFYLVRPRQGCRPSWWLRENGTSLFPTKWVEPFEAVPRTVLRTSSAETQSTVRVMSLLPPGLDIDDYLVTDKTGGKFNPTRVLSLVRREEAKHGKSRSADCSGSSSAHQTRPRDGTKEEDTKKSHGKGHSSHTGTKGKTSASSGPRRRGVPAVYVTETLPPDSAAGACEGPEASAPTEVVKLREESLKKEKIFLAAEKELELVRPEVASLRSNEQLLKVQLENAQKELQVWKSRSAAQGDKIRALRQAKDSLADGQRKLTADHSSLLAGYESLLKRLQEATGENIKLKDALDEEKETVKALTDDCSGAMEWGWGNCLNQKGLSDASQELSPDDMIEENPSKVLTLEATAPTPSAPAVEKAVAEEALLGTNSQVAAGAEERRDPSTHEVMGSQELEGGLPAELAGVESEIVESKPTASGEEFTNSILAD</sequence>
<keyword evidence="3" id="KW-0472">Membrane</keyword>
<evidence type="ECO:0000256" key="2">
    <source>
        <dbReference type="SAM" id="MobiDB-lite"/>
    </source>
</evidence>
<feature type="transmembrane region" description="Helical" evidence="3">
    <location>
        <begin position="43"/>
        <end position="63"/>
    </location>
</feature>
<comment type="caution">
    <text evidence="4">The sequence shown here is derived from an EMBL/GenBank/DDBJ whole genome shotgun (WGS) entry which is preliminary data.</text>
</comment>